<dbReference type="OrthoDB" id="81482at2157"/>
<sequence>MEHIENPPGSIQYIIQCIARYNLEIFSELINRNCIDIDILEDIDPDKLKDFTLRINQYMDENASYQTDLKRYVRIISTYLAFIAKKPLHPPDMIVKDNKKIFRKGNNYFCPVKSKHMLEAMSLCKYCVCRVTD</sequence>
<dbReference type="EMBL" id="LMVP01000368">
    <property type="protein sequence ID" value="PAV12017.1"/>
    <property type="molecule type" value="Genomic_DNA"/>
</dbReference>
<dbReference type="Proteomes" id="UP000218164">
    <property type="component" value="Unassembled WGS sequence"/>
</dbReference>
<proteinExistence type="predicted"/>
<dbReference type="InterPro" id="IPR019215">
    <property type="entry name" value="DUF2115"/>
</dbReference>
<dbReference type="Pfam" id="PF09888">
    <property type="entry name" value="DUF2115"/>
    <property type="match status" value="1"/>
</dbReference>
<protein>
    <submittedName>
        <fullName evidence="1">Uncharacterized protein</fullName>
    </submittedName>
</protein>
<reference evidence="1 2" key="1">
    <citation type="journal article" date="2017" name="BMC Genomics">
        <title>Genomic analysis of methanogenic archaea reveals a shift towards energy conservation.</title>
        <authorList>
            <person name="Gilmore S.P."/>
            <person name="Henske J.K."/>
            <person name="Sexton J.A."/>
            <person name="Solomon K.V."/>
            <person name="Seppala S."/>
            <person name="Yoo J.I."/>
            <person name="Huyett L.M."/>
            <person name="Pressman A."/>
            <person name="Cogan J.Z."/>
            <person name="Kivenson V."/>
            <person name="Peng X."/>
            <person name="Tan Y."/>
            <person name="Valentine D.L."/>
            <person name="O'Malley M.A."/>
        </authorList>
    </citation>
    <scope>NUCLEOTIDE SEQUENCE [LARGE SCALE GENOMIC DNA]</scope>
    <source>
        <strain evidence="1 2">MC-15</strain>
    </source>
</reference>
<dbReference type="AlphaFoldDB" id="A0A2A2HRG5"/>
<accession>A0A2A2HRG5</accession>
<evidence type="ECO:0000313" key="1">
    <source>
        <dbReference type="EMBL" id="PAV12017.1"/>
    </source>
</evidence>
<dbReference type="RefSeq" id="WP_095645047.1">
    <property type="nucleotide sequence ID" value="NZ_LMVP01000368.1"/>
</dbReference>
<keyword evidence="2" id="KW-1185">Reference proteome</keyword>
<name>A0A2A2HRG5_9EURY</name>
<organism evidence="1 2">
    <name type="scientific">Methanosarcina spelaei</name>
    <dbReference type="NCBI Taxonomy" id="1036679"/>
    <lineage>
        <taxon>Archaea</taxon>
        <taxon>Methanobacteriati</taxon>
        <taxon>Methanobacteriota</taxon>
        <taxon>Stenosarchaea group</taxon>
        <taxon>Methanomicrobia</taxon>
        <taxon>Methanosarcinales</taxon>
        <taxon>Methanosarcinaceae</taxon>
        <taxon>Methanosarcina</taxon>
    </lineage>
</organism>
<gene>
    <name evidence="1" type="ORF">ASJ81_07985</name>
</gene>
<evidence type="ECO:0000313" key="2">
    <source>
        <dbReference type="Proteomes" id="UP000218164"/>
    </source>
</evidence>
<comment type="caution">
    <text evidence="1">The sequence shown here is derived from an EMBL/GenBank/DDBJ whole genome shotgun (WGS) entry which is preliminary data.</text>
</comment>